<evidence type="ECO:0000313" key="2">
    <source>
        <dbReference type="EMBL" id="XCD03157.1"/>
    </source>
</evidence>
<sequence>MNITVVRKYKTPNYIIGRLFVGDVEFCHTLEPAESGIAHPAIPKGTYNINVVWSPKFKGYYPRLENVPARSGILIHSGNYPKDTLGCILVGFNTIKGGLSGSRDTYRDLFECILKAVSLRDLVTIKIVDL</sequence>
<proteinExistence type="predicted"/>
<protein>
    <recommendedName>
        <fullName evidence="1">DUF5675 domain-containing protein</fullName>
    </recommendedName>
</protein>
<accession>A0AAU8AUD4</accession>
<dbReference type="EMBL" id="PP511321">
    <property type="protein sequence ID" value="XCD03157.1"/>
    <property type="molecule type" value="Genomic_DNA"/>
</dbReference>
<dbReference type="Pfam" id="PF18925">
    <property type="entry name" value="DUF5675"/>
    <property type="match status" value="1"/>
</dbReference>
<reference evidence="2" key="1">
    <citation type="submission" date="2024-03" db="EMBL/GenBank/DDBJ databases">
        <title>Diverse circular DNA viruses in blood, oral, and fecal samples of captive lemurs.</title>
        <authorList>
            <person name="Paietta E.N."/>
            <person name="Kraberger S."/>
            <person name="Lund M.C."/>
            <person name="Custer J.M."/>
            <person name="Vargas K.M."/>
            <person name="Ehmke E.E."/>
            <person name="Yoder A.D."/>
            <person name="Varsani A."/>
        </authorList>
    </citation>
    <scope>NUCLEOTIDE SEQUENCE</scope>
    <source>
        <strain evidence="2">Duke_17_1569</strain>
    </source>
</reference>
<name>A0AAU8AUD4_9VIRU</name>
<evidence type="ECO:0000259" key="1">
    <source>
        <dbReference type="Pfam" id="PF18925"/>
    </source>
</evidence>
<dbReference type="InterPro" id="IPR043732">
    <property type="entry name" value="DUF5675"/>
</dbReference>
<organism evidence="2">
    <name type="scientific">Dulem virus 260</name>
    <dbReference type="NCBI Taxonomy" id="3145737"/>
    <lineage>
        <taxon>Viruses</taxon>
        <taxon>Monodnaviria</taxon>
        <taxon>Sangervirae</taxon>
        <taxon>Phixviricota</taxon>
        <taxon>Malgrandaviricetes</taxon>
        <taxon>Petitvirales</taxon>
        <taxon>Microviridae</taxon>
        <taxon>Microvirus</taxon>
    </lineage>
</organism>
<feature type="domain" description="DUF5675" evidence="1">
    <location>
        <begin position="5"/>
        <end position="112"/>
    </location>
</feature>